<comment type="caution">
    <text evidence="1">The sequence shown here is derived from an EMBL/GenBank/DDBJ whole genome shotgun (WGS) entry which is preliminary data.</text>
</comment>
<accession>A0ABP8I9V5</accession>
<name>A0ABP8I9V5_9BACT</name>
<dbReference type="Pfam" id="PF10758">
    <property type="entry name" value="DUF2586"/>
    <property type="match status" value="1"/>
</dbReference>
<dbReference type="InterPro" id="IPR019694">
    <property type="entry name" value="Phage_HP1_Orf23"/>
</dbReference>
<evidence type="ECO:0000313" key="2">
    <source>
        <dbReference type="Proteomes" id="UP001501153"/>
    </source>
</evidence>
<organism evidence="1 2">
    <name type="scientific">Hymenobacter saemangeumensis</name>
    <dbReference type="NCBI Taxonomy" id="1084522"/>
    <lineage>
        <taxon>Bacteria</taxon>
        <taxon>Pseudomonadati</taxon>
        <taxon>Bacteroidota</taxon>
        <taxon>Cytophagia</taxon>
        <taxon>Cytophagales</taxon>
        <taxon>Hymenobacteraceae</taxon>
        <taxon>Hymenobacter</taxon>
    </lineage>
</organism>
<keyword evidence="2" id="KW-1185">Reference proteome</keyword>
<reference evidence="2" key="1">
    <citation type="journal article" date="2019" name="Int. J. Syst. Evol. Microbiol.">
        <title>The Global Catalogue of Microorganisms (GCM) 10K type strain sequencing project: providing services to taxonomists for standard genome sequencing and annotation.</title>
        <authorList>
            <consortium name="The Broad Institute Genomics Platform"/>
            <consortium name="The Broad Institute Genome Sequencing Center for Infectious Disease"/>
            <person name="Wu L."/>
            <person name="Ma J."/>
        </authorList>
    </citation>
    <scope>NUCLEOTIDE SEQUENCE [LARGE SCALE GENOMIC DNA]</scope>
    <source>
        <strain evidence="2">JCM 17923</strain>
    </source>
</reference>
<evidence type="ECO:0008006" key="3">
    <source>
        <dbReference type="Google" id="ProtNLM"/>
    </source>
</evidence>
<gene>
    <name evidence="1" type="ORF">GCM10023185_15530</name>
</gene>
<proteinExistence type="predicted"/>
<protein>
    <recommendedName>
        <fullName evidence="3">DUF2586 family protein</fullName>
    </recommendedName>
</protein>
<evidence type="ECO:0000313" key="1">
    <source>
        <dbReference type="EMBL" id="GAA4354146.1"/>
    </source>
</evidence>
<sequence length="403" mass="42759">MLGNGQLGRQVANADGVALLVLCLPDTYIDQITERLFYSLRDAEVAGITQDADVDNNALAWEHVKDFYAEAGDGAPLHVLLLENATTLVNLFTVSSDANVALQSFLQEKKGVVRLLAVALNPVVAEAALASGVTADLLAAVPLAQTFAAAEFIRFRPVDVVLEGRAFNASAAAAYDLRTLNANSVAVTIGRDAVRVAELVDAGITVASKYANVGTVLGRLSAIPVQRSIGRVRSGAIAGLRQASLSGGALVTSLLDTALDVLTDKAYIFPLVHPGKDGFFFNDDPTCAPATDDYAFIKDSRVIKKAARIARAIYLDELLDDVSVDPTSGKLPAIEIARFQNVLENAIETQMVVTGEAVAVSVFVDPNQNVTATDKIKAVVRITKKATARTIEATVEFFNPFNS</sequence>
<dbReference type="Proteomes" id="UP001501153">
    <property type="component" value="Unassembled WGS sequence"/>
</dbReference>
<dbReference type="EMBL" id="BAABGZ010000016">
    <property type="protein sequence ID" value="GAA4354146.1"/>
    <property type="molecule type" value="Genomic_DNA"/>
</dbReference>